<keyword evidence="10 20" id="KW-0677">Repeat</keyword>
<dbReference type="AlphaFoldDB" id="A0A0A1GRK9"/>
<dbReference type="HOGENOM" id="CLU_029499_15_2_9"/>
<dbReference type="PANTHER" id="PTHR43584">
    <property type="entry name" value="NUCLEOTIDYL TRANSFERASE"/>
    <property type="match status" value="1"/>
</dbReference>
<dbReference type="UniPathway" id="UPA00973"/>
<evidence type="ECO:0000256" key="19">
    <source>
        <dbReference type="ARBA" id="ARBA00049628"/>
    </source>
</evidence>
<feature type="binding site" evidence="20">
    <location>
        <position position="23"/>
    </location>
    <ligand>
        <name>UDP-N-acetyl-alpha-D-glucosamine</name>
        <dbReference type="ChEBI" id="CHEBI:57705"/>
    </ligand>
</feature>
<dbReference type="InterPro" id="IPR050065">
    <property type="entry name" value="GlmU-like"/>
</dbReference>
<feature type="domain" description="Nucleotidyl transferase" evidence="21">
    <location>
        <begin position="6"/>
        <end position="218"/>
    </location>
</feature>
<dbReference type="InterPro" id="IPR038009">
    <property type="entry name" value="GlmU_C_LbH"/>
</dbReference>
<evidence type="ECO:0000256" key="6">
    <source>
        <dbReference type="ARBA" id="ARBA00022490"/>
    </source>
</evidence>
<name>A0A0A1GRK9_9LACO</name>
<comment type="pathway">
    <text evidence="2 20">Nucleotide-sugar biosynthesis; UDP-N-acetyl-alpha-D-glucosamine biosynthesis; N-acetyl-alpha-D-glucosamine 1-phosphate from alpha-D-glucosamine 6-phosphate (route II): step 2/2.</text>
</comment>
<evidence type="ECO:0000256" key="1">
    <source>
        <dbReference type="ARBA" id="ARBA00004496"/>
    </source>
</evidence>
<comment type="catalytic activity">
    <reaction evidence="18 20">
        <text>N-acetyl-alpha-D-glucosamine 1-phosphate + UTP + H(+) = UDP-N-acetyl-alpha-D-glucosamine + diphosphate</text>
        <dbReference type="Rhea" id="RHEA:13509"/>
        <dbReference type="ChEBI" id="CHEBI:15378"/>
        <dbReference type="ChEBI" id="CHEBI:33019"/>
        <dbReference type="ChEBI" id="CHEBI:46398"/>
        <dbReference type="ChEBI" id="CHEBI:57705"/>
        <dbReference type="ChEBI" id="CHEBI:57776"/>
        <dbReference type="EC" id="2.7.7.23"/>
    </reaction>
</comment>
<evidence type="ECO:0000256" key="14">
    <source>
        <dbReference type="ARBA" id="ARBA00023268"/>
    </source>
</evidence>
<dbReference type="Pfam" id="PF00483">
    <property type="entry name" value="NTP_transferase"/>
    <property type="match status" value="1"/>
</dbReference>
<dbReference type="STRING" id="1291742.LOOC260_103780"/>
<feature type="binding site" evidence="20">
    <location>
        <position position="140"/>
    </location>
    <ligand>
        <name>UDP-N-acetyl-alpha-D-glucosamine</name>
        <dbReference type="ChEBI" id="CHEBI:57705"/>
    </ligand>
</feature>
<dbReference type="GO" id="GO:0071555">
    <property type="term" value="P:cell wall organization"/>
    <property type="evidence" value="ECO:0007669"/>
    <property type="project" value="UniProtKB-KW"/>
</dbReference>
<feature type="binding site" evidence="20">
    <location>
        <begin position="101"/>
        <end position="103"/>
    </location>
    <ligand>
        <name>UDP-N-acetyl-alpha-D-glucosamine</name>
        <dbReference type="ChEBI" id="CHEBI:57705"/>
    </ligand>
</feature>
<keyword evidence="11 20" id="KW-0460">Magnesium</keyword>
<evidence type="ECO:0000256" key="18">
    <source>
        <dbReference type="ARBA" id="ARBA00048493"/>
    </source>
</evidence>
<evidence type="ECO:0000256" key="17">
    <source>
        <dbReference type="ARBA" id="ARBA00048247"/>
    </source>
</evidence>
<comment type="function">
    <text evidence="19 20">Catalyzes the last two sequential reactions in the de novo biosynthetic pathway for UDP-N-acetylglucosamine (UDP-GlcNAc). The C-terminal domain catalyzes the transfer of acetyl group from acetyl coenzyme A to glucosamine-1-phosphate (GlcN-1-P) to produce N-acetylglucosamine-1-phosphate (GlcNAc-1-P), which is converted into UDP-GlcNAc by the transfer of uridine 5-monophosphate (from uridine 5-triphosphate), a reaction catalyzed by the N-terminal domain.</text>
</comment>
<dbReference type="HAMAP" id="MF_01631">
    <property type="entry name" value="GlmU"/>
    <property type="match status" value="1"/>
</dbReference>
<dbReference type="Pfam" id="PF00132">
    <property type="entry name" value="Hexapep"/>
    <property type="match status" value="1"/>
</dbReference>
<evidence type="ECO:0000256" key="5">
    <source>
        <dbReference type="ARBA" id="ARBA00007947"/>
    </source>
</evidence>
<feature type="binding site" evidence="20">
    <location>
        <position position="170"/>
    </location>
    <ligand>
        <name>UDP-N-acetyl-alpha-D-glucosamine</name>
        <dbReference type="ChEBI" id="CHEBI:57705"/>
    </ligand>
</feature>
<comment type="similarity">
    <text evidence="5 20">In the N-terminal section; belongs to the N-acetylglucosamine-1-phosphate uridyltransferase family.</text>
</comment>
<dbReference type="InterPro" id="IPR029044">
    <property type="entry name" value="Nucleotide-diphossugar_trans"/>
</dbReference>
<dbReference type="Gene3D" id="3.90.550.10">
    <property type="entry name" value="Spore Coat Polysaccharide Biosynthesis Protein SpsA, Chain A"/>
    <property type="match status" value="1"/>
</dbReference>
<dbReference type="InterPro" id="IPR005882">
    <property type="entry name" value="Bifunctional_GlmU"/>
</dbReference>
<dbReference type="NCBIfam" id="NF010934">
    <property type="entry name" value="PRK14354.1"/>
    <property type="match status" value="1"/>
</dbReference>
<comment type="pathway">
    <text evidence="20">Bacterial outer membrane biogenesis; LPS lipid A biosynthesis.</text>
</comment>
<dbReference type="PANTHER" id="PTHR43584:SF3">
    <property type="entry name" value="BIFUNCTIONAL PROTEIN GLMU"/>
    <property type="match status" value="1"/>
</dbReference>
<evidence type="ECO:0000256" key="7">
    <source>
        <dbReference type="ARBA" id="ARBA00022679"/>
    </source>
</evidence>
<keyword evidence="6 20" id="KW-0963">Cytoplasm</keyword>
<evidence type="ECO:0000256" key="15">
    <source>
        <dbReference type="ARBA" id="ARBA00023315"/>
    </source>
</evidence>
<evidence type="ECO:0000256" key="2">
    <source>
        <dbReference type="ARBA" id="ARBA00005166"/>
    </source>
</evidence>
<feature type="binding site" evidence="20">
    <location>
        <position position="73"/>
    </location>
    <ligand>
        <name>UDP-N-acetyl-alpha-D-glucosamine</name>
        <dbReference type="ChEBI" id="CHEBI:57705"/>
    </ligand>
</feature>
<feature type="binding site" evidence="20">
    <location>
        <position position="377"/>
    </location>
    <ligand>
        <name>UDP-N-acetyl-alpha-D-glucosamine</name>
        <dbReference type="ChEBI" id="CHEBI:57705"/>
    </ligand>
</feature>
<dbReference type="EC" id="2.7.7.23" evidence="20"/>
<feature type="binding site" evidence="20">
    <location>
        <begin position="78"/>
        <end position="79"/>
    </location>
    <ligand>
        <name>UDP-N-acetyl-alpha-D-glucosamine</name>
        <dbReference type="ChEBI" id="CHEBI:57705"/>
    </ligand>
</feature>
<proteinExistence type="inferred from homology"/>
<comment type="caution">
    <text evidence="20">Lacks conserved residue(s) required for the propagation of feature annotation.</text>
</comment>
<dbReference type="GO" id="GO:0016020">
    <property type="term" value="C:membrane"/>
    <property type="evidence" value="ECO:0007669"/>
    <property type="project" value="GOC"/>
</dbReference>
<dbReference type="Proteomes" id="UP000031620">
    <property type="component" value="Chromosome"/>
</dbReference>
<evidence type="ECO:0000256" key="12">
    <source>
        <dbReference type="ARBA" id="ARBA00022960"/>
    </source>
</evidence>
<dbReference type="GO" id="GO:0003977">
    <property type="term" value="F:UDP-N-acetylglucosamine diphosphorylase activity"/>
    <property type="evidence" value="ECO:0007669"/>
    <property type="project" value="UniProtKB-UniRule"/>
</dbReference>
<feature type="binding site" evidence="20">
    <location>
        <position position="103"/>
    </location>
    <ligand>
        <name>Mg(2+)</name>
        <dbReference type="ChEBI" id="CHEBI:18420"/>
    </ligand>
</feature>
<comment type="similarity">
    <text evidence="4 20">In the C-terminal section; belongs to the transferase hexapeptide repeat family.</text>
</comment>
<comment type="subcellular location">
    <subcellularLocation>
        <location evidence="1 20">Cytoplasm</location>
    </subcellularLocation>
</comment>
<feature type="region of interest" description="Linker" evidence="20">
    <location>
        <begin position="231"/>
        <end position="251"/>
    </location>
</feature>
<evidence type="ECO:0000256" key="11">
    <source>
        <dbReference type="ARBA" id="ARBA00022842"/>
    </source>
</evidence>
<keyword evidence="16 20" id="KW-0961">Cell wall biogenesis/degradation</keyword>
<dbReference type="KEGG" id="lho:LOOC260_103780"/>
<dbReference type="GO" id="GO:0000902">
    <property type="term" value="P:cell morphogenesis"/>
    <property type="evidence" value="ECO:0007669"/>
    <property type="project" value="UniProtKB-UniRule"/>
</dbReference>
<feature type="binding site" evidence="20">
    <location>
        <position position="351"/>
    </location>
    <ligand>
        <name>UDP-N-acetyl-alpha-D-glucosamine</name>
        <dbReference type="ChEBI" id="CHEBI:57705"/>
    </ligand>
</feature>
<keyword evidence="15 20" id="KW-0012">Acyltransferase</keyword>
<organism evidence="22 23">
    <name type="scientific">Paucilactobacillus hokkaidonensis JCM 18461</name>
    <dbReference type="NCBI Taxonomy" id="1291742"/>
    <lineage>
        <taxon>Bacteria</taxon>
        <taxon>Bacillati</taxon>
        <taxon>Bacillota</taxon>
        <taxon>Bacilli</taxon>
        <taxon>Lactobacillales</taxon>
        <taxon>Lactobacillaceae</taxon>
        <taxon>Paucilactobacillus</taxon>
    </lineage>
</organism>
<comment type="pathway">
    <text evidence="3 20">Nucleotide-sugar biosynthesis; UDP-N-acetyl-alpha-D-glucosamine biosynthesis; UDP-N-acetyl-alpha-D-glucosamine from N-acetyl-alpha-D-glucosamine 1-phosphate: step 1/1.</text>
</comment>
<evidence type="ECO:0000256" key="20">
    <source>
        <dbReference type="HAMAP-Rule" id="MF_01631"/>
    </source>
</evidence>
<feature type="binding site" evidence="20">
    <location>
        <position position="366"/>
    </location>
    <ligand>
        <name>UDP-N-acetyl-alpha-D-glucosamine</name>
        <dbReference type="ChEBI" id="CHEBI:57705"/>
    </ligand>
</feature>
<dbReference type="Gene3D" id="2.160.10.10">
    <property type="entry name" value="Hexapeptide repeat proteins"/>
    <property type="match status" value="1"/>
</dbReference>
<feature type="binding site" evidence="20">
    <location>
        <begin position="9"/>
        <end position="12"/>
    </location>
    <ligand>
        <name>UDP-N-acetyl-alpha-D-glucosamine</name>
        <dbReference type="ChEBI" id="CHEBI:57705"/>
    </ligand>
</feature>
<reference evidence="22 23" key="1">
    <citation type="submission" date="2014-11" db="EMBL/GenBank/DDBJ databases">
        <title>Complete genome sequence and analysis of Lactobacillus hokkaidonensis LOOC260T.</title>
        <authorList>
            <person name="Tanizawa Y."/>
            <person name="Tohno M."/>
            <person name="Kaminuma E."/>
            <person name="Nakamura Y."/>
            <person name="Arita M."/>
        </authorList>
    </citation>
    <scope>NUCLEOTIDE SEQUENCE [LARGE SCALE GENOMIC DNA]</scope>
    <source>
        <strain evidence="22 23">LOOC260</strain>
    </source>
</reference>
<gene>
    <name evidence="20" type="primary">glmU</name>
    <name evidence="22" type="ORF">LOOC260_103780</name>
</gene>
<evidence type="ECO:0000256" key="3">
    <source>
        <dbReference type="ARBA" id="ARBA00005208"/>
    </source>
</evidence>
<dbReference type="GO" id="GO:0009252">
    <property type="term" value="P:peptidoglycan biosynthetic process"/>
    <property type="evidence" value="ECO:0007669"/>
    <property type="project" value="UniProtKB-UniRule"/>
</dbReference>
<dbReference type="InterPro" id="IPR005835">
    <property type="entry name" value="NTP_transferase_dom"/>
</dbReference>
<keyword evidence="14 20" id="KW-0511">Multifunctional enzyme</keyword>
<dbReference type="SUPFAM" id="SSF53448">
    <property type="entry name" value="Nucleotide-diphospho-sugar transferases"/>
    <property type="match status" value="1"/>
</dbReference>
<dbReference type="RefSeq" id="WP_041092541.1">
    <property type="nucleotide sequence ID" value="NZ_AP014680.1"/>
</dbReference>
<feature type="binding site" evidence="20">
    <location>
        <position position="228"/>
    </location>
    <ligand>
        <name>Mg(2+)</name>
        <dbReference type="ChEBI" id="CHEBI:18420"/>
    </ligand>
</feature>
<dbReference type="EMBL" id="AP014680">
    <property type="protein sequence ID" value="BAP84952.1"/>
    <property type="molecule type" value="Genomic_DNA"/>
</dbReference>
<keyword evidence="7 20" id="KW-0808">Transferase</keyword>
<dbReference type="EC" id="2.3.1.157" evidence="20"/>
<feature type="binding site" evidence="20">
    <location>
        <begin position="386"/>
        <end position="387"/>
    </location>
    <ligand>
        <name>acetyl-CoA</name>
        <dbReference type="ChEBI" id="CHEBI:57288"/>
    </ligand>
</feature>
<feature type="region of interest" description="N-acetyltransferase" evidence="20">
    <location>
        <begin position="252"/>
        <end position="455"/>
    </location>
</feature>
<dbReference type="GO" id="GO:0009245">
    <property type="term" value="P:lipid A biosynthetic process"/>
    <property type="evidence" value="ECO:0007669"/>
    <property type="project" value="UniProtKB-UniRule"/>
</dbReference>
<evidence type="ECO:0000256" key="9">
    <source>
        <dbReference type="ARBA" id="ARBA00022723"/>
    </source>
</evidence>
<evidence type="ECO:0000256" key="10">
    <source>
        <dbReference type="ARBA" id="ARBA00022737"/>
    </source>
</evidence>
<comment type="subunit">
    <text evidence="20">Homotrimer.</text>
</comment>
<dbReference type="NCBIfam" id="TIGR01173">
    <property type="entry name" value="glmU"/>
    <property type="match status" value="1"/>
</dbReference>
<dbReference type="CDD" id="cd03353">
    <property type="entry name" value="LbH_GlmU_C"/>
    <property type="match status" value="1"/>
</dbReference>
<dbReference type="InterPro" id="IPR001451">
    <property type="entry name" value="Hexapep"/>
</dbReference>
<feature type="active site" description="Proton acceptor" evidence="20">
    <location>
        <position position="363"/>
    </location>
</feature>
<dbReference type="GO" id="GO:0000287">
    <property type="term" value="F:magnesium ion binding"/>
    <property type="evidence" value="ECO:0007669"/>
    <property type="project" value="UniProtKB-UniRule"/>
</dbReference>
<keyword evidence="8 20" id="KW-0548">Nucleotidyltransferase</keyword>
<evidence type="ECO:0000256" key="13">
    <source>
        <dbReference type="ARBA" id="ARBA00022984"/>
    </source>
</evidence>
<comment type="catalytic activity">
    <reaction evidence="17 20">
        <text>alpha-D-glucosamine 1-phosphate + acetyl-CoA = N-acetyl-alpha-D-glucosamine 1-phosphate + CoA + H(+)</text>
        <dbReference type="Rhea" id="RHEA:13725"/>
        <dbReference type="ChEBI" id="CHEBI:15378"/>
        <dbReference type="ChEBI" id="CHEBI:57287"/>
        <dbReference type="ChEBI" id="CHEBI:57288"/>
        <dbReference type="ChEBI" id="CHEBI:57776"/>
        <dbReference type="ChEBI" id="CHEBI:58516"/>
        <dbReference type="EC" id="2.3.1.157"/>
    </reaction>
</comment>
<accession>A0A0A1GRK9</accession>
<evidence type="ECO:0000259" key="21">
    <source>
        <dbReference type="Pfam" id="PF00483"/>
    </source>
</evidence>
<keyword evidence="12 20" id="KW-0133">Cell shape</keyword>
<evidence type="ECO:0000256" key="16">
    <source>
        <dbReference type="ARBA" id="ARBA00023316"/>
    </source>
</evidence>
<dbReference type="GO" id="GO:0008360">
    <property type="term" value="P:regulation of cell shape"/>
    <property type="evidence" value="ECO:0007669"/>
    <property type="project" value="UniProtKB-KW"/>
</dbReference>
<feature type="binding site" evidence="20">
    <location>
        <position position="440"/>
    </location>
    <ligand>
        <name>acetyl-CoA</name>
        <dbReference type="ChEBI" id="CHEBI:57288"/>
    </ligand>
</feature>
<evidence type="ECO:0000256" key="8">
    <source>
        <dbReference type="ARBA" id="ARBA00022695"/>
    </source>
</evidence>
<keyword evidence="13 20" id="KW-0573">Peptidoglycan synthesis</keyword>
<feature type="binding site" evidence="20">
    <location>
        <position position="228"/>
    </location>
    <ligand>
        <name>UDP-N-acetyl-alpha-D-glucosamine</name>
        <dbReference type="ChEBI" id="CHEBI:57705"/>
    </ligand>
</feature>
<feature type="binding site" evidence="20">
    <location>
        <position position="423"/>
    </location>
    <ligand>
        <name>acetyl-CoA</name>
        <dbReference type="ChEBI" id="CHEBI:57288"/>
    </ligand>
</feature>
<sequence>MATRNTIILAAGKGTRMKSKLYKVLHQVCGKAMVDHVLTQIEKNKMDNVVTVVGYGAENVEEALGDRTKYVLQKQQLGTGHAVLQTEELLGNLDGETLIVSGDTPLFTAETFTHLLEYHEAKKAAATVLTSVAPNPTGYGRIVRNEIGIVEKIVEQKDATPEETAISEINTGVYCFDNRTLFDALHLITNENAQGEYYLTDVIGILKQRGDIVAAYKMDNFDESMGVNDRIALAKANQVMRNRINTGLMQNGVTLMDPDSTYIDSDIKIGSDTVIEGGVSIKGDTTIGSDCFIGAHSEIQDSVIHDEVKVLSSFIEKSEMHTGSDIGPYSHLRPESEIGEKAHLGNFVEVKKSQIGNGTKVGHLTYVGDATLGENINVGCGVVFVNYDGTAKHHTNVGDHAFIGSNSNLIAPLEIAEDSFVAAGSTITDGTEKFDMAIARARQVNKPGYAKKLPW</sequence>
<dbReference type="Pfam" id="PF14602">
    <property type="entry name" value="Hexapep_2"/>
    <property type="match status" value="1"/>
</dbReference>
<feature type="binding site" evidence="20">
    <location>
        <position position="333"/>
    </location>
    <ligand>
        <name>UDP-N-acetyl-alpha-D-glucosamine</name>
        <dbReference type="ChEBI" id="CHEBI:57705"/>
    </ligand>
</feature>
<keyword evidence="9 20" id="KW-0479">Metal-binding</keyword>
<dbReference type="SUPFAM" id="SSF51161">
    <property type="entry name" value="Trimeric LpxA-like enzymes"/>
    <property type="match status" value="1"/>
</dbReference>
<feature type="binding site" evidence="20">
    <location>
        <position position="155"/>
    </location>
    <ligand>
        <name>UDP-N-acetyl-alpha-D-glucosamine</name>
        <dbReference type="ChEBI" id="CHEBI:57705"/>
    </ligand>
</feature>
<evidence type="ECO:0000256" key="4">
    <source>
        <dbReference type="ARBA" id="ARBA00007707"/>
    </source>
</evidence>
<evidence type="ECO:0000313" key="22">
    <source>
        <dbReference type="EMBL" id="BAP84952.1"/>
    </source>
</evidence>
<protein>
    <recommendedName>
        <fullName evidence="20">Bifunctional protein GlmU</fullName>
    </recommendedName>
    <domain>
        <recommendedName>
            <fullName evidence="20">UDP-N-acetylglucosamine pyrophosphorylase</fullName>
            <ecNumber evidence="20">2.7.7.23</ecNumber>
        </recommendedName>
        <alternativeName>
            <fullName evidence="20">N-acetylglucosamine-1-phosphate uridyltransferase</fullName>
        </alternativeName>
    </domain>
    <domain>
        <recommendedName>
            <fullName evidence="20">Glucosamine-1-phosphate N-acetyltransferase</fullName>
            <ecNumber evidence="20">2.3.1.157</ecNumber>
        </recommendedName>
    </domain>
</protein>
<dbReference type="GO" id="GO:0005737">
    <property type="term" value="C:cytoplasm"/>
    <property type="evidence" value="ECO:0007669"/>
    <property type="project" value="UniProtKB-SubCell"/>
</dbReference>
<feature type="binding site" evidence="20">
    <location>
        <position position="405"/>
    </location>
    <ligand>
        <name>acetyl-CoA</name>
        <dbReference type="ChEBI" id="CHEBI:57288"/>
    </ligand>
</feature>
<dbReference type="InterPro" id="IPR011004">
    <property type="entry name" value="Trimer_LpxA-like_sf"/>
</dbReference>
<dbReference type="GO" id="GO:0006048">
    <property type="term" value="P:UDP-N-acetylglucosamine biosynthetic process"/>
    <property type="evidence" value="ECO:0007669"/>
    <property type="project" value="UniProtKB-UniPathway"/>
</dbReference>
<comment type="cofactor">
    <cofactor evidence="20">
        <name>Mg(2+)</name>
        <dbReference type="ChEBI" id="CHEBI:18420"/>
    </cofactor>
    <text evidence="20">Binds 1 Mg(2+) ion per subunit.</text>
</comment>
<dbReference type="UniPathway" id="UPA00113">
    <property type="reaction ID" value="UER00532"/>
</dbReference>
<evidence type="ECO:0000313" key="23">
    <source>
        <dbReference type="Proteomes" id="UP000031620"/>
    </source>
</evidence>
<dbReference type="CDD" id="cd02540">
    <property type="entry name" value="GT2_GlmU_N_bac"/>
    <property type="match status" value="1"/>
</dbReference>
<feature type="region of interest" description="Pyrophosphorylase" evidence="20">
    <location>
        <begin position="1"/>
        <end position="230"/>
    </location>
</feature>
<dbReference type="GO" id="GO:0019134">
    <property type="term" value="F:glucosamine-1-phosphate N-acetyltransferase activity"/>
    <property type="evidence" value="ECO:0007669"/>
    <property type="project" value="UniProtKB-UniRule"/>
</dbReference>